<keyword evidence="3" id="KW-1185">Reference proteome</keyword>
<feature type="region of interest" description="Disordered" evidence="1">
    <location>
        <begin position="1"/>
        <end position="82"/>
    </location>
</feature>
<protein>
    <submittedName>
        <fullName evidence="2">Uncharacterized protein</fullName>
    </submittedName>
</protein>
<organism evidence="2 3">
    <name type="scientific">Abeliophyllum distichum</name>
    <dbReference type="NCBI Taxonomy" id="126358"/>
    <lineage>
        <taxon>Eukaryota</taxon>
        <taxon>Viridiplantae</taxon>
        <taxon>Streptophyta</taxon>
        <taxon>Embryophyta</taxon>
        <taxon>Tracheophyta</taxon>
        <taxon>Spermatophyta</taxon>
        <taxon>Magnoliopsida</taxon>
        <taxon>eudicotyledons</taxon>
        <taxon>Gunneridae</taxon>
        <taxon>Pentapetalae</taxon>
        <taxon>asterids</taxon>
        <taxon>lamiids</taxon>
        <taxon>Lamiales</taxon>
        <taxon>Oleaceae</taxon>
        <taxon>Forsythieae</taxon>
        <taxon>Abeliophyllum</taxon>
    </lineage>
</organism>
<evidence type="ECO:0000313" key="2">
    <source>
        <dbReference type="EMBL" id="KAL2480034.1"/>
    </source>
</evidence>
<reference evidence="3" key="1">
    <citation type="submission" date="2024-07" db="EMBL/GenBank/DDBJ databases">
        <title>Two chromosome-level genome assemblies of Korean endemic species Abeliophyllum distichum and Forsythia ovata (Oleaceae).</title>
        <authorList>
            <person name="Jang H."/>
        </authorList>
    </citation>
    <scope>NUCLEOTIDE SEQUENCE [LARGE SCALE GENOMIC DNA]</scope>
</reference>
<dbReference type="AlphaFoldDB" id="A0ABD1QUZ3"/>
<sequence length="137" mass="15128">MSFESDDLQNQSDVQTNPIIRGESPSSSFSSEAVGEVNQASSASCPSTPSTSGREACPTMPSKKVVDRKETDTGIPEMRGSLDKRDALAAKALDDELRRSAKKAFMACSRITVEELEDIRLSLQYFRHRNTQDSRPR</sequence>
<accession>A0ABD1QUZ3</accession>
<feature type="compositionally biased region" description="Low complexity" evidence="1">
    <location>
        <begin position="40"/>
        <end position="52"/>
    </location>
</feature>
<evidence type="ECO:0000256" key="1">
    <source>
        <dbReference type="SAM" id="MobiDB-lite"/>
    </source>
</evidence>
<feature type="compositionally biased region" description="Polar residues" evidence="1">
    <location>
        <begin position="8"/>
        <end position="18"/>
    </location>
</feature>
<evidence type="ECO:0000313" key="3">
    <source>
        <dbReference type="Proteomes" id="UP001604336"/>
    </source>
</evidence>
<dbReference type="EMBL" id="JBFOLK010000010">
    <property type="protein sequence ID" value="KAL2480034.1"/>
    <property type="molecule type" value="Genomic_DNA"/>
</dbReference>
<comment type="caution">
    <text evidence="2">The sequence shown here is derived from an EMBL/GenBank/DDBJ whole genome shotgun (WGS) entry which is preliminary data.</text>
</comment>
<proteinExistence type="predicted"/>
<gene>
    <name evidence="2" type="ORF">Adt_33000</name>
</gene>
<dbReference type="Proteomes" id="UP001604336">
    <property type="component" value="Unassembled WGS sequence"/>
</dbReference>
<name>A0ABD1QUZ3_9LAMI</name>